<reference evidence="2 3" key="2">
    <citation type="submission" date="2019-09" db="EMBL/GenBank/DDBJ databases">
        <authorList>
            <person name="Jin C."/>
        </authorList>
    </citation>
    <scope>NUCLEOTIDE SEQUENCE [LARGE SCALE GENOMIC DNA]</scope>
    <source>
        <strain evidence="2 3">BN140078</strain>
    </source>
</reference>
<evidence type="ECO:0000313" key="2">
    <source>
        <dbReference type="EMBL" id="KAA2241588.1"/>
    </source>
</evidence>
<keyword evidence="1" id="KW-1133">Transmembrane helix</keyword>
<reference evidence="2 3" key="1">
    <citation type="submission" date="2019-09" db="EMBL/GenBank/DDBJ databases">
        <title>Chitinophaga ginsengihumi sp. nov., isolated from soil of ginseng rhizosphere.</title>
        <authorList>
            <person name="Lee J."/>
        </authorList>
    </citation>
    <scope>NUCLEOTIDE SEQUENCE [LARGE SCALE GENOMIC DNA]</scope>
    <source>
        <strain evidence="2 3">BN140078</strain>
    </source>
</reference>
<evidence type="ECO:0000313" key="3">
    <source>
        <dbReference type="Proteomes" id="UP000324611"/>
    </source>
</evidence>
<dbReference type="RefSeq" id="WP_149839095.1">
    <property type="nucleotide sequence ID" value="NZ_VUOC01000003.1"/>
</dbReference>
<protein>
    <submittedName>
        <fullName evidence="2">Uncharacterized protein</fullName>
    </submittedName>
</protein>
<evidence type="ECO:0000256" key="1">
    <source>
        <dbReference type="SAM" id="Phobius"/>
    </source>
</evidence>
<name>A0A5B2VSL8_9BACT</name>
<dbReference type="Proteomes" id="UP000324611">
    <property type="component" value="Unassembled WGS sequence"/>
</dbReference>
<feature type="transmembrane region" description="Helical" evidence="1">
    <location>
        <begin position="79"/>
        <end position="99"/>
    </location>
</feature>
<comment type="caution">
    <text evidence="2">The sequence shown here is derived from an EMBL/GenBank/DDBJ whole genome shotgun (WGS) entry which is preliminary data.</text>
</comment>
<dbReference type="EMBL" id="VUOC01000003">
    <property type="protein sequence ID" value="KAA2241588.1"/>
    <property type="molecule type" value="Genomic_DNA"/>
</dbReference>
<accession>A0A5B2VSL8</accession>
<keyword evidence="1" id="KW-0472">Membrane</keyword>
<keyword evidence="3" id="KW-1185">Reference proteome</keyword>
<dbReference type="AlphaFoldDB" id="A0A5B2VSL8"/>
<keyword evidence="1" id="KW-0812">Transmembrane</keyword>
<gene>
    <name evidence="2" type="ORF">F0L74_17000</name>
</gene>
<organism evidence="2 3">
    <name type="scientific">Chitinophaga agrisoli</name>
    <dbReference type="NCBI Taxonomy" id="2607653"/>
    <lineage>
        <taxon>Bacteria</taxon>
        <taxon>Pseudomonadati</taxon>
        <taxon>Bacteroidota</taxon>
        <taxon>Chitinophagia</taxon>
        <taxon>Chitinophagales</taxon>
        <taxon>Chitinophagaceae</taxon>
        <taxon>Chitinophaga</taxon>
    </lineage>
</organism>
<sequence length="274" mass="31426">MNYLQCQPCGHYNVLRSEFLTFCEQCGKKLPYTFADWKQKYPEGDFHTYQQEVSIYIEDETPAKPNWMQQYLWPAGRRGIMLAIVLVCALVAVAGTYFGKQAVLGWVYPKVAKSWLYTSWETVTIGRQAIEISTPVHMGVNDKALNPDLANMVEYAKSYRNRDDAGMQITVDMFSYRETASNNLDDAATMTTRTMQTEPGVSDMQIESHPLPQTNIQGVMQEGTYLFKNAVRLSFYNLVMVRGQNRWLVSIRYRADDTNGQEIAKRVFNSVKVK</sequence>
<proteinExistence type="predicted"/>